<dbReference type="Pfam" id="PF02800">
    <property type="entry name" value="Gp_dh_C"/>
    <property type="match status" value="2"/>
</dbReference>
<evidence type="ECO:0000256" key="4">
    <source>
        <dbReference type="ARBA" id="ARBA00013119"/>
    </source>
</evidence>
<evidence type="ECO:0000259" key="11">
    <source>
        <dbReference type="SMART" id="SM00846"/>
    </source>
</evidence>
<comment type="subunit">
    <text evidence="3">Homotetramer.</text>
</comment>
<dbReference type="InterPro" id="IPR020831">
    <property type="entry name" value="GlycerAld/Erythrose_P_DH"/>
</dbReference>
<dbReference type="InterPro" id="IPR020828">
    <property type="entry name" value="GlycerAld_3-P_DH_NAD(P)-bd"/>
</dbReference>
<gene>
    <name evidence="12" type="ORF">HPB48_026679</name>
</gene>
<dbReference type="GO" id="GO:0006096">
    <property type="term" value="P:glycolytic process"/>
    <property type="evidence" value="ECO:0007669"/>
    <property type="project" value="UniProtKB-KW"/>
</dbReference>
<dbReference type="GO" id="GO:0051287">
    <property type="term" value="F:NAD binding"/>
    <property type="evidence" value="ECO:0007669"/>
    <property type="project" value="InterPro"/>
</dbReference>
<proteinExistence type="inferred from homology"/>
<dbReference type="SUPFAM" id="SSF51735">
    <property type="entry name" value="NAD(P)-binding Rossmann-fold domains"/>
    <property type="match status" value="1"/>
</dbReference>
<protein>
    <recommendedName>
        <fullName evidence="4">glyceraldehyde-3-phosphate dehydrogenase (phosphorylating)</fullName>
        <ecNumber evidence="4">1.2.1.12</ecNumber>
    </recommendedName>
</protein>
<dbReference type="AlphaFoldDB" id="A0A9J6HBB4"/>
<dbReference type="FunFam" id="3.40.50.720:FF:000266">
    <property type="entry name" value="Glyceraldehyde-3-phosphate dehydrogenase"/>
    <property type="match status" value="1"/>
</dbReference>
<dbReference type="SMART" id="SM00846">
    <property type="entry name" value="Gp_dh_N"/>
    <property type="match status" value="1"/>
</dbReference>
<dbReference type="PANTHER" id="PTHR10836:SF76">
    <property type="entry name" value="GLYCERALDEHYDE-3-PHOSPHATE DEHYDROGENASE-RELATED"/>
    <property type="match status" value="1"/>
</dbReference>
<dbReference type="PRINTS" id="PR00078">
    <property type="entry name" value="G3PDHDRGNASE"/>
</dbReference>
<evidence type="ECO:0000256" key="9">
    <source>
        <dbReference type="RuleBase" id="RU000397"/>
    </source>
</evidence>
<evidence type="ECO:0000256" key="8">
    <source>
        <dbReference type="ARBA" id="ARBA00047698"/>
    </source>
</evidence>
<dbReference type="CDD" id="cd05214">
    <property type="entry name" value="GAPDH_I_N"/>
    <property type="match status" value="1"/>
</dbReference>
<feature type="domain" description="Glyceraldehyde 3-phosphate dehydrogenase NAD(P) binding" evidence="11">
    <location>
        <begin position="45"/>
        <end position="187"/>
    </location>
</feature>
<keyword evidence="5" id="KW-0560">Oxidoreductase</keyword>
<dbReference type="OrthoDB" id="1152826at2759"/>
<dbReference type="InterPro" id="IPR020830">
    <property type="entry name" value="GlycerAld_3-P_DH_AS"/>
</dbReference>
<dbReference type="EC" id="1.2.1.12" evidence="4"/>
<evidence type="ECO:0000256" key="2">
    <source>
        <dbReference type="ARBA" id="ARBA00007406"/>
    </source>
</evidence>
<keyword evidence="7" id="KW-0324">Glycolysis</keyword>
<evidence type="ECO:0000256" key="1">
    <source>
        <dbReference type="ARBA" id="ARBA00004869"/>
    </source>
</evidence>
<dbReference type="CDD" id="cd18126">
    <property type="entry name" value="GAPDH_I_C"/>
    <property type="match status" value="1"/>
</dbReference>
<feature type="compositionally biased region" description="Basic and acidic residues" evidence="10">
    <location>
        <begin position="400"/>
        <end position="412"/>
    </location>
</feature>
<dbReference type="InterPro" id="IPR020829">
    <property type="entry name" value="GlycerAld_3-P_DH_cat"/>
</dbReference>
<feature type="region of interest" description="Disordered" evidence="10">
    <location>
        <begin position="391"/>
        <end position="415"/>
    </location>
</feature>
<dbReference type="InterPro" id="IPR036291">
    <property type="entry name" value="NAD(P)-bd_dom_sf"/>
</dbReference>
<dbReference type="EMBL" id="JABSTR010002906">
    <property type="protein sequence ID" value="KAH9384668.1"/>
    <property type="molecule type" value="Genomic_DNA"/>
</dbReference>
<sequence>MFFSMAPGRKKRKLEMGQKKKKKLWCKYSLHSLKVFFTAKNFQLVRFGRIGRLVLRVALTKGVEVVAVNDPFIDVKYMVYMFKYDSTHGRYHGDVHEEGGMLVVNGHKIHVFQETKPSQIPWGKVGAEYVVESTGVFTTLEKAQQHIEGGAQRVVISAPSADAPMFVMGVNHTKYDPKMTIVSNASCTTNCLAPLAKVIHDNFGIVEGLMSTVHATTATQKTAWRDGRGAAQNIIPASTGAAKAVGKTVSVVDLTCRLAKEVTYDEIKAAVKAAALSDHWKGILGGVRRGFFLSSSPFRSQVVSTDFLGDPHSSIFDAKAGIALSKTFVKLIAWYDNEFGYSKPCGRPDQVHALAGLGLSSQRQRRAVLCRASAGSIAQVSPQIHAINKLQSAKAPKPTGPERESTVPKDPRLVNPISQVDDLLNETKNPENLDRINNGSLLAADSKYQKKLLTPTQTAPRDLASRETEASDPEPADTTSQLRAHGTPLHTSAQAGKSAKTKAAKASKSTKVLKPADASKVSTCPKDPRPVNPVATLPTFFTTRRVPRG</sequence>
<evidence type="ECO:0000256" key="7">
    <source>
        <dbReference type="ARBA" id="ARBA00023152"/>
    </source>
</evidence>
<dbReference type="PROSITE" id="PS00071">
    <property type="entry name" value="GAPDH"/>
    <property type="match status" value="1"/>
</dbReference>
<evidence type="ECO:0000256" key="10">
    <source>
        <dbReference type="SAM" id="MobiDB-lite"/>
    </source>
</evidence>
<dbReference type="VEuPathDB" id="VectorBase:HLOH_058481"/>
<evidence type="ECO:0000256" key="6">
    <source>
        <dbReference type="ARBA" id="ARBA00023027"/>
    </source>
</evidence>
<keyword evidence="6" id="KW-0520">NAD</keyword>
<organism evidence="12 13">
    <name type="scientific">Haemaphysalis longicornis</name>
    <name type="common">Bush tick</name>
    <dbReference type="NCBI Taxonomy" id="44386"/>
    <lineage>
        <taxon>Eukaryota</taxon>
        <taxon>Metazoa</taxon>
        <taxon>Ecdysozoa</taxon>
        <taxon>Arthropoda</taxon>
        <taxon>Chelicerata</taxon>
        <taxon>Arachnida</taxon>
        <taxon>Acari</taxon>
        <taxon>Parasitiformes</taxon>
        <taxon>Ixodida</taxon>
        <taxon>Ixodoidea</taxon>
        <taxon>Ixodidae</taxon>
        <taxon>Haemaphysalinae</taxon>
        <taxon>Haemaphysalis</taxon>
    </lineage>
</organism>
<comment type="pathway">
    <text evidence="1">Carbohydrate degradation; glycolysis; pyruvate from D-glyceraldehyde 3-phosphate: step 1/5.</text>
</comment>
<feature type="region of interest" description="Disordered" evidence="10">
    <location>
        <begin position="448"/>
        <end position="549"/>
    </location>
</feature>
<accession>A0A9J6HBB4</accession>
<comment type="similarity">
    <text evidence="2 9">Belongs to the glyceraldehyde-3-phosphate dehydrogenase family.</text>
</comment>
<dbReference type="Pfam" id="PF00044">
    <property type="entry name" value="Gp_dh_N"/>
    <property type="match status" value="1"/>
</dbReference>
<dbReference type="GO" id="GO:0005829">
    <property type="term" value="C:cytosol"/>
    <property type="evidence" value="ECO:0007669"/>
    <property type="project" value="TreeGrafter"/>
</dbReference>
<dbReference type="Gene3D" id="3.30.360.10">
    <property type="entry name" value="Dihydrodipicolinate Reductase, domain 2"/>
    <property type="match status" value="1"/>
</dbReference>
<comment type="caution">
    <text evidence="12">The sequence shown here is derived from an EMBL/GenBank/DDBJ whole genome shotgun (WGS) entry which is preliminary data.</text>
</comment>
<dbReference type="SUPFAM" id="SSF55347">
    <property type="entry name" value="Glyceraldehyde-3-phosphate dehydrogenase-like, C-terminal domain"/>
    <property type="match status" value="1"/>
</dbReference>
<evidence type="ECO:0000256" key="5">
    <source>
        <dbReference type="ARBA" id="ARBA00023002"/>
    </source>
</evidence>
<keyword evidence="13" id="KW-1185">Reference proteome</keyword>
<comment type="catalytic activity">
    <reaction evidence="8">
        <text>D-glyceraldehyde 3-phosphate + phosphate + NAD(+) = (2R)-3-phospho-glyceroyl phosphate + NADH + H(+)</text>
        <dbReference type="Rhea" id="RHEA:10300"/>
        <dbReference type="ChEBI" id="CHEBI:15378"/>
        <dbReference type="ChEBI" id="CHEBI:43474"/>
        <dbReference type="ChEBI" id="CHEBI:57540"/>
        <dbReference type="ChEBI" id="CHEBI:57604"/>
        <dbReference type="ChEBI" id="CHEBI:57945"/>
        <dbReference type="ChEBI" id="CHEBI:59776"/>
        <dbReference type="EC" id="1.2.1.12"/>
    </reaction>
</comment>
<dbReference type="Gene3D" id="3.40.50.720">
    <property type="entry name" value="NAD(P)-binding Rossmann-like Domain"/>
    <property type="match status" value="1"/>
</dbReference>
<evidence type="ECO:0000256" key="3">
    <source>
        <dbReference type="ARBA" id="ARBA00011881"/>
    </source>
</evidence>
<dbReference type="PANTHER" id="PTHR10836">
    <property type="entry name" value="GLYCERALDEHYDE 3-PHOSPHATE DEHYDROGENASE"/>
    <property type="match status" value="1"/>
</dbReference>
<evidence type="ECO:0000313" key="12">
    <source>
        <dbReference type="EMBL" id="KAH9384668.1"/>
    </source>
</evidence>
<evidence type="ECO:0000313" key="13">
    <source>
        <dbReference type="Proteomes" id="UP000821853"/>
    </source>
</evidence>
<reference evidence="12 13" key="1">
    <citation type="journal article" date="2020" name="Cell">
        <title>Large-Scale Comparative Analyses of Tick Genomes Elucidate Their Genetic Diversity and Vector Capacities.</title>
        <authorList>
            <consortium name="Tick Genome and Microbiome Consortium (TIGMIC)"/>
            <person name="Jia N."/>
            <person name="Wang J."/>
            <person name="Shi W."/>
            <person name="Du L."/>
            <person name="Sun Y."/>
            <person name="Zhan W."/>
            <person name="Jiang J.F."/>
            <person name="Wang Q."/>
            <person name="Zhang B."/>
            <person name="Ji P."/>
            <person name="Bell-Sakyi L."/>
            <person name="Cui X.M."/>
            <person name="Yuan T.T."/>
            <person name="Jiang B.G."/>
            <person name="Yang W.F."/>
            <person name="Lam T.T."/>
            <person name="Chang Q.C."/>
            <person name="Ding S.J."/>
            <person name="Wang X.J."/>
            <person name="Zhu J.G."/>
            <person name="Ruan X.D."/>
            <person name="Zhao L."/>
            <person name="Wei J.T."/>
            <person name="Ye R.Z."/>
            <person name="Que T.C."/>
            <person name="Du C.H."/>
            <person name="Zhou Y.H."/>
            <person name="Cheng J.X."/>
            <person name="Dai P.F."/>
            <person name="Guo W.B."/>
            <person name="Han X.H."/>
            <person name="Huang E.J."/>
            <person name="Li L.F."/>
            <person name="Wei W."/>
            <person name="Gao Y.C."/>
            <person name="Liu J.Z."/>
            <person name="Shao H.Z."/>
            <person name="Wang X."/>
            <person name="Wang C.C."/>
            <person name="Yang T.C."/>
            <person name="Huo Q.B."/>
            <person name="Li W."/>
            <person name="Chen H.Y."/>
            <person name="Chen S.E."/>
            <person name="Zhou L.G."/>
            <person name="Ni X.B."/>
            <person name="Tian J.H."/>
            <person name="Sheng Y."/>
            <person name="Liu T."/>
            <person name="Pan Y.S."/>
            <person name="Xia L.Y."/>
            <person name="Li J."/>
            <person name="Zhao F."/>
            <person name="Cao W.C."/>
        </authorList>
    </citation>
    <scope>NUCLEOTIDE SEQUENCE [LARGE SCALE GENOMIC DNA]</scope>
    <source>
        <strain evidence="12">HaeL-2018</strain>
    </source>
</reference>
<dbReference type="Proteomes" id="UP000821853">
    <property type="component" value="Unassembled WGS sequence"/>
</dbReference>
<dbReference type="GO" id="GO:0004365">
    <property type="term" value="F:glyceraldehyde-3-phosphate dehydrogenase (NAD+) (phosphorylating) activity"/>
    <property type="evidence" value="ECO:0007669"/>
    <property type="project" value="UniProtKB-EC"/>
</dbReference>
<name>A0A9J6HBB4_HAELO</name>